<keyword evidence="3" id="KW-1185">Reference proteome</keyword>
<reference evidence="2 3" key="1">
    <citation type="submission" date="2024-01" db="EMBL/GenBank/DDBJ databases">
        <title>Maribacter spp. originated from different algae showed divergent polysaccharides utilization ability.</title>
        <authorList>
            <person name="Wang H."/>
            <person name="Wu Y."/>
        </authorList>
    </citation>
    <scope>NUCLEOTIDE SEQUENCE [LARGE SCALE GENOMIC DNA]</scope>
    <source>
        <strain evidence="2 3">PR1</strain>
    </source>
</reference>
<sequence length="205" mass="22944">MIQNKNISALLLAAGQSSRMRGIKQLLPWKGTFLLQHALNTLIKLGLEKVFVVLGANSEKIRHQLDFESQLVEVIHNPTWDKGLGNSISVGIEHILKDNVEVAGVLVCLADQPLVTDTYFKRLQSHFETSIYPIVASNYKNRVGVPAIFSGTVLNELLSLDSDFGAKHILTKYQSSLVALDTNSILKDIDTPEEYEKLYNEHHHQ</sequence>
<organism evidence="2 3">
    <name type="scientific">Maribacter cobaltidurans</name>
    <dbReference type="NCBI Taxonomy" id="1178778"/>
    <lineage>
        <taxon>Bacteria</taxon>
        <taxon>Pseudomonadati</taxon>
        <taxon>Bacteroidota</taxon>
        <taxon>Flavobacteriia</taxon>
        <taxon>Flavobacteriales</taxon>
        <taxon>Flavobacteriaceae</taxon>
        <taxon>Maribacter</taxon>
    </lineage>
</organism>
<dbReference type="Gene3D" id="3.90.550.10">
    <property type="entry name" value="Spore Coat Polysaccharide Biosynthesis Protein SpsA, Chain A"/>
    <property type="match status" value="1"/>
</dbReference>
<dbReference type="PANTHER" id="PTHR43777:SF1">
    <property type="entry name" value="MOLYBDENUM COFACTOR CYTIDYLYLTRANSFERASE"/>
    <property type="match status" value="1"/>
</dbReference>
<dbReference type="InterPro" id="IPR025877">
    <property type="entry name" value="MobA-like_NTP_Trfase"/>
</dbReference>
<gene>
    <name evidence="2" type="ORF">V1I91_07465</name>
</gene>
<dbReference type="InterPro" id="IPR029044">
    <property type="entry name" value="Nucleotide-diphossugar_trans"/>
</dbReference>
<dbReference type="PANTHER" id="PTHR43777">
    <property type="entry name" value="MOLYBDENUM COFACTOR CYTIDYLYLTRANSFERASE"/>
    <property type="match status" value="1"/>
</dbReference>
<dbReference type="Proteomes" id="UP001356308">
    <property type="component" value="Unassembled WGS sequence"/>
</dbReference>
<protein>
    <submittedName>
        <fullName evidence="2">Nucleotidyltransferase family protein</fullName>
    </submittedName>
</protein>
<comment type="caution">
    <text evidence="2">The sequence shown here is derived from an EMBL/GenBank/DDBJ whole genome shotgun (WGS) entry which is preliminary data.</text>
</comment>
<dbReference type="SUPFAM" id="SSF53448">
    <property type="entry name" value="Nucleotide-diphospho-sugar transferases"/>
    <property type="match status" value="1"/>
</dbReference>
<dbReference type="CDD" id="cd04182">
    <property type="entry name" value="GT_2_like_f"/>
    <property type="match status" value="1"/>
</dbReference>
<evidence type="ECO:0000313" key="3">
    <source>
        <dbReference type="Proteomes" id="UP001356308"/>
    </source>
</evidence>
<evidence type="ECO:0000259" key="1">
    <source>
        <dbReference type="Pfam" id="PF12804"/>
    </source>
</evidence>
<dbReference type="RefSeq" id="WP_272650721.1">
    <property type="nucleotide sequence ID" value="NZ_JAZDDG010000003.1"/>
</dbReference>
<accession>A0ABU7ITE9</accession>
<name>A0ABU7ITE9_9FLAO</name>
<proteinExistence type="predicted"/>
<dbReference type="EMBL" id="JAZDDG010000003">
    <property type="protein sequence ID" value="MEE1975903.1"/>
    <property type="molecule type" value="Genomic_DNA"/>
</dbReference>
<evidence type="ECO:0000313" key="2">
    <source>
        <dbReference type="EMBL" id="MEE1975903.1"/>
    </source>
</evidence>
<dbReference type="Pfam" id="PF12804">
    <property type="entry name" value="NTP_transf_3"/>
    <property type="match status" value="1"/>
</dbReference>
<feature type="domain" description="MobA-like NTP transferase" evidence="1">
    <location>
        <begin position="9"/>
        <end position="173"/>
    </location>
</feature>